<feature type="transmembrane region" description="Helical" evidence="1">
    <location>
        <begin position="41"/>
        <end position="61"/>
    </location>
</feature>
<protein>
    <submittedName>
        <fullName evidence="3">Uncharacterized protein LOC106476900</fullName>
    </submittedName>
</protein>
<organism evidence="2 3">
    <name type="scientific">Limulus polyphemus</name>
    <name type="common">Atlantic horseshoe crab</name>
    <dbReference type="NCBI Taxonomy" id="6850"/>
    <lineage>
        <taxon>Eukaryota</taxon>
        <taxon>Metazoa</taxon>
        <taxon>Ecdysozoa</taxon>
        <taxon>Arthropoda</taxon>
        <taxon>Chelicerata</taxon>
        <taxon>Merostomata</taxon>
        <taxon>Xiphosura</taxon>
        <taxon>Limulidae</taxon>
        <taxon>Limulus</taxon>
    </lineage>
</organism>
<sequence length="123" mass="13799">MFEVDSCELIIGVALVTIKGNNTQVIIRSPQFSTDTTLTKIRMKVLVAVLLVVVVVVYVSGHGPHHKMHEMLCESNDENVKTALKDCWQKATEFNNKFEQCKTTLSAISDEDLCTKWDEVSIV</sequence>
<accession>A0ABM1RY89</accession>
<evidence type="ECO:0000313" key="3">
    <source>
        <dbReference type="RefSeq" id="XP_022236344.1"/>
    </source>
</evidence>
<dbReference type="RefSeq" id="XP_022236344.1">
    <property type="nucleotide sequence ID" value="XM_022380636.1"/>
</dbReference>
<keyword evidence="1" id="KW-0472">Membrane</keyword>
<dbReference type="GeneID" id="106476900"/>
<dbReference type="Proteomes" id="UP000694941">
    <property type="component" value="Unplaced"/>
</dbReference>
<evidence type="ECO:0000313" key="2">
    <source>
        <dbReference type="Proteomes" id="UP000694941"/>
    </source>
</evidence>
<keyword evidence="2" id="KW-1185">Reference proteome</keyword>
<keyword evidence="1" id="KW-1133">Transmembrane helix</keyword>
<gene>
    <name evidence="3" type="primary">LOC106476900</name>
</gene>
<keyword evidence="1" id="KW-0812">Transmembrane</keyword>
<evidence type="ECO:0000256" key="1">
    <source>
        <dbReference type="SAM" id="Phobius"/>
    </source>
</evidence>
<reference evidence="3" key="1">
    <citation type="submission" date="2025-08" db="UniProtKB">
        <authorList>
            <consortium name="RefSeq"/>
        </authorList>
    </citation>
    <scope>IDENTIFICATION</scope>
    <source>
        <tissue evidence="3">Muscle</tissue>
    </source>
</reference>
<proteinExistence type="predicted"/>
<name>A0ABM1RY89_LIMPO</name>